<keyword evidence="4" id="KW-1185">Reference proteome</keyword>
<dbReference type="InterPro" id="IPR041522">
    <property type="entry name" value="CdaR_GGDEF"/>
</dbReference>
<sequence length="689" mass="79058">MLYNKNITLLEKEIGGSPLHVWTLNSYMNWVHTCGVQLSMEEEQFYKKLKWPEIQNEEFLASWYDPQVKCHLFTFETNSITVRALINSKKPLLEEESEYFVMQVRYMLTQKSLERHWQEHDAWLQGLNSLTSILDLNELLHNIMQNALIAIPTVDIGFFMLYDPEEQKLVPKAAVGIGESIYNFKTDIGEGIAGKVFQDGKGCIYNPEQALEGISNLKEENHRNLMKAFNDDVKLAGIALMGVPVKMNKDKLGAMIVHQMERNKRKLTSEDLRLLQGFADQAAIAISNASLFSELRETNEYLIKRNKIHEVFTNLSLKNAELVKVVQTVERLVGLPVFLFDLTKNEWYPRSSDQLLQLEDTVLSEDLVNGVEPLSIKVNQSGFHLYPIVNEGFPIGYFAVELRRLLQPLDTVVLEQASALVALKMVNTYSLTDMYYEKIYEFFNELLLYREPKLLMDQSKEYGLSPEKPFFVAIIQIKENGDDIRKRETRMRQLIASLNKAIKHSDHLLFGFQDKVTIIIHAENEASRENIIRKIKTGGSLWKNDQSTVLLGGMGRLYTGLDYAVKSAEEANKSLSYLSSRGISGILQYEKIGINRLFLNQDPKDIEQFIEEVLSPLKSSKAKAGDLELTLKTYIDFNRSISMTAERLHIHPNTLYHRLRKIGDALQVDLDDPEDWLTVLLACHLSETY</sequence>
<evidence type="ECO:0000259" key="2">
    <source>
        <dbReference type="SMART" id="SM00065"/>
    </source>
</evidence>
<feature type="domain" description="GAF" evidence="2">
    <location>
        <begin position="135"/>
        <end position="296"/>
    </location>
</feature>
<reference evidence="3 4" key="1">
    <citation type="submission" date="2019-06" db="EMBL/GenBank/DDBJ databases">
        <title>Sorghum-associated microbial communities from plants grown in Nebraska, USA.</title>
        <authorList>
            <person name="Schachtman D."/>
        </authorList>
    </citation>
    <scope>NUCLEOTIDE SEQUENCE [LARGE SCALE GENOMIC DNA]</scope>
    <source>
        <strain evidence="3 4">2482</strain>
    </source>
</reference>
<dbReference type="InterPro" id="IPR042070">
    <property type="entry name" value="PucR_C-HTH_sf"/>
</dbReference>
<evidence type="ECO:0000256" key="1">
    <source>
        <dbReference type="ARBA" id="ARBA00006754"/>
    </source>
</evidence>
<dbReference type="Gene3D" id="3.30.450.40">
    <property type="match status" value="1"/>
</dbReference>
<dbReference type="PANTHER" id="PTHR33744">
    <property type="entry name" value="CARBOHYDRATE DIACID REGULATOR"/>
    <property type="match status" value="1"/>
</dbReference>
<dbReference type="EMBL" id="VIVN01000009">
    <property type="protein sequence ID" value="TWD98561.1"/>
    <property type="molecule type" value="Genomic_DNA"/>
</dbReference>
<dbReference type="SUPFAM" id="SSF55781">
    <property type="entry name" value="GAF domain-like"/>
    <property type="match status" value="1"/>
</dbReference>
<dbReference type="Gene3D" id="1.10.10.2840">
    <property type="entry name" value="PucR C-terminal helix-turn-helix domain"/>
    <property type="match status" value="1"/>
</dbReference>
<dbReference type="InterPro" id="IPR051448">
    <property type="entry name" value="CdaR-like_regulators"/>
</dbReference>
<evidence type="ECO:0000313" key="4">
    <source>
        <dbReference type="Proteomes" id="UP000319671"/>
    </source>
</evidence>
<dbReference type="PANTHER" id="PTHR33744:SF1">
    <property type="entry name" value="DNA-BINDING TRANSCRIPTIONAL ACTIVATOR ADER"/>
    <property type="match status" value="1"/>
</dbReference>
<dbReference type="AlphaFoldDB" id="A0A561D564"/>
<dbReference type="Pfam" id="PF17853">
    <property type="entry name" value="GGDEF_2"/>
    <property type="match status" value="1"/>
</dbReference>
<dbReference type="InterPro" id="IPR003018">
    <property type="entry name" value="GAF"/>
</dbReference>
<dbReference type="Pfam" id="PF13185">
    <property type="entry name" value="GAF_2"/>
    <property type="match status" value="1"/>
</dbReference>
<dbReference type="RefSeq" id="WP_144566467.1">
    <property type="nucleotide sequence ID" value="NZ_VIVN01000009.1"/>
</dbReference>
<dbReference type="InterPro" id="IPR029016">
    <property type="entry name" value="GAF-like_dom_sf"/>
</dbReference>
<protein>
    <submittedName>
        <fullName evidence="3">GAF domain-containing protein</fullName>
    </submittedName>
</protein>
<dbReference type="Proteomes" id="UP000319671">
    <property type="component" value="Unassembled WGS sequence"/>
</dbReference>
<evidence type="ECO:0000313" key="3">
    <source>
        <dbReference type="EMBL" id="TWD98561.1"/>
    </source>
</evidence>
<dbReference type="InterPro" id="IPR025736">
    <property type="entry name" value="PucR_C-HTH_dom"/>
</dbReference>
<organism evidence="3 4">
    <name type="scientific">Neobacillus bataviensis</name>
    <dbReference type="NCBI Taxonomy" id="220685"/>
    <lineage>
        <taxon>Bacteria</taxon>
        <taxon>Bacillati</taxon>
        <taxon>Bacillota</taxon>
        <taxon>Bacilli</taxon>
        <taxon>Bacillales</taxon>
        <taxon>Bacillaceae</taxon>
        <taxon>Neobacillus</taxon>
    </lineage>
</organism>
<name>A0A561D564_9BACI</name>
<comment type="similarity">
    <text evidence="1">Belongs to the CdaR family.</text>
</comment>
<comment type="caution">
    <text evidence="3">The sequence shown here is derived from an EMBL/GenBank/DDBJ whole genome shotgun (WGS) entry which is preliminary data.</text>
</comment>
<dbReference type="Pfam" id="PF13556">
    <property type="entry name" value="HTH_30"/>
    <property type="match status" value="1"/>
</dbReference>
<dbReference type="SMART" id="SM00065">
    <property type="entry name" value="GAF"/>
    <property type="match status" value="1"/>
</dbReference>
<accession>A0A561D564</accession>
<proteinExistence type="inferred from homology"/>
<gene>
    <name evidence="3" type="ORF">FB550_10967</name>
</gene>